<dbReference type="Gene3D" id="1.10.10.10">
    <property type="entry name" value="Winged helix-like DNA-binding domain superfamily/Winged helix DNA-binding domain"/>
    <property type="match status" value="1"/>
</dbReference>
<dbReference type="FunFam" id="1.10.10.10:FF:000079">
    <property type="entry name" value="GntR family transcriptional regulator"/>
    <property type="match status" value="1"/>
</dbReference>
<dbReference type="InterPro" id="IPR028978">
    <property type="entry name" value="Chorismate_lyase_/UTRA_dom_sf"/>
</dbReference>
<dbReference type="PANTHER" id="PTHR44846">
    <property type="entry name" value="MANNOSYL-D-GLYCERATE TRANSPORT/METABOLISM SYSTEM REPRESSOR MNGR-RELATED"/>
    <property type="match status" value="1"/>
</dbReference>
<dbReference type="GO" id="GO:0003677">
    <property type="term" value="F:DNA binding"/>
    <property type="evidence" value="ECO:0007669"/>
    <property type="project" value="UniProtKB-KW"/>
</dbReference>
<protein>
    <submittedName>
        <fullName evidence="5">GntR family transcriptional regulator, histidine utilization repressor</fullName>
    </submittedName>
</protein>
<dbReference type="InterPro" id="IPR050679">
    <property type="entry name" value="Bact_HTH_transcr_reg"/>
</dbReference>
<reference evidence="6" key="1">
    <citation type="submission" date="2016-08" db="EMBL/GenBank/DDBJ databases">
        <authorList>
            <person name="Varghese N."/>
            <person name="Submissions Spin"/>
        </authorList>
    </citation>
    <scope>NUCLEOTIDE SEQUENCE [LARGE SCALE GENOMIC DNA]</scope>
    <source>
        <strain evidence="6">CCBAU 57015</strain>
    </source>
</reference>
<dbReference type="Proteomes" id="UP000186228">
    <property type="component" value="Unassembled WGS sequence"/>
</dbReference>
<dbReference type="Pfam" id="PF07702">
    <property type="entry name" value="UTRA"/>
    <property type="match status" value="1"/>
</dbReference>
<proteinExistence type="predicted"/>
<evidence type="ECO:0000313" key="6">
    <source>
        <dbReference type="Proteomes" id="UP000186228"/>
    </source>
</evidence>
<evidence type="ECO:0000313" key="5">
    <source>
        <dbReference type="EMBL" id="SCB27490.1"/>
    </source>
</evidence>
<dbReference type="InterPro" id="IPR011663">
    <property type="entry name" value="UTRA"/>
</dbReference>
<gene>
    <name evidence="5" type="ORF">GA0061100_106177</name>
</gene>
<dbReference type="InterPro" id="IPR036388">
    <property type="entry name" value="WH-like_DNA-bd_sf"/>
</dbReference>
<sequence length="267" mass="29911">MDLADAASTDTEFIAGARRALVPIHQRILKDIESRIMSGIWPPGHRIPVEHELLKEYQCSRMTVNKALSTLAERGMIIRRRKLGSFVASRQIDRTVMDIQDISTEAELAGHEHSHTILMRKVERLDSATAMRLGETIGAEILRLHCLHAVDGKANALERRIIMLDLVPSARTESFASVPPGKWLLDMVPWSKARHVIRAVSADATTARLLETERGEACLTLIRQTWQSSHTVTYVEFIHPGDRFQFAGDFHPNESRAIDQPPQGSAS</sequence>
<keyword evidence="1" id="KW-0805">Transcription regulation</keyword>
<dbReference type="PROSITE" id="PS50949">
    <property type="entry name" value="HTH_GNTR"/>
    <property type="match status" value="1"/>
</dbReference>
<dbReference type="CDD" id="cd07377">
    <property type="entry name" value="WHTH_GntR"/>
    <property type="match status" value="1"/>
</dbReference>
<dbReference type="PRINTS" id="PR00035">
    <property type="entry name" value="HTHGNTR"/>
</dbReference>
<name>A0A1C3VI32_9HYPH</name>
<feature type="domain" description="HTH gntR-type" evidence="4">
    <location>
        <begin position="22"/>
        <end position="90"/>
    </location>
</feature>
<dbReference type="PANTHER" id="PTHR44846:SF16">
    <property type="entry name" value="TRANSCRIPTIONAL REGULATOR PHNF-RELATED"/>
    <property type="match status" value="1"/>
</dbReference>
<dbReference type="AlphaFoldDB" id="A0A1C3VI32"/>
<dbReference type="InterPro" id="IPR036390">
    <property type="entry name" value="WH_DNA-bd_sf"/>
</dbReference>
<evidence type="ECO:0000256" key="1">
    <source>
        <dbReference type="ARBA" id="ARBA00023015"/>
    </source>
</evidence>
<evidence type="ECO:0000256" key="3">
    <source>
        <dbReference type="ARBA" id="ARBA00023163"/>
    </source>
</evidence>
<dbReference type="InterPro" id="IPR000524">
    <property type="entry name" value="Tscrpt_reg_HTH_GntR"/>
</dbReference>
<keyword evidence="3" id="KW-0804">Transcription</keyword>
<keyword evidence="2" id="KW-0238">DNA-binding</keyword>
<evidence type="ECO:0000259" key="4">
    <source>
        <dbReference type="PROSITE" id="PS50949"/>
    </source>
</evidence>
<evidence type="ECO:0000256" key="2">
    <source>
        <dbReference type="ARBA" id="ARBA00023125"/>
    </source>
</evidence>
<dbReference type="Pfam" id="PF00392">
    <property type="entry name" value="GntR"/>
    <property type="match status" value="1"/>
</dbReference>
<dbReference type="GO" id="GO:0003700">
    <property type="term" value="F:DNA-binding transcription factor activity"/>
    <property type="evidence" value="ECO:0007669"/>
    <property type="project" value="InterPro"/>
</dbReference>
<dbReference type="EMBL" id="FMAC01000006">
    <property type="protein sequence ID" value="SCB27490.1"/>
    <property type="molecule type" value="Genomic_DNA"/>
</dbReference>
<dbReference type="SMART" id="SM00345">
    <property type="entry name" value="HTH_GNTR"/>
    <property type="match status" value="1"/>
</dbReference>
<organism evidence="5 6">
    <name type="scientific">Rhizobium hainanense</name>
    <dbReference type="NCBI Taxonomy" id="52131"/>
    <lineage>
        <taxon>Bacteria</taxon>
        <taxon>Pseudomonadati</taxon>
        <taxon>Pseudomonadota</taxon>
        <taxon>Alphaproteobacteria</taxon>
        <taxon>Hyphomicrobiales</taxon>
        <taxon>Rhizobiaceae</taxon>
        <taxon>Rhizobium/Agrobacterium group</taxon>
        <taxon>Rhizobium</taxon>
    </lineage>
</organism>
<dbReference type="STRING" id="52131.GA0061100_106177"/>
<dbReference type="SUPFAM" id="SSF64288">
    <property type="entry name" value="Chorismate lyase-like"/>
    <property type="match status" value="1"/>
</dbReference>
<dbReference type="Gene3D" id="3.40.1410.10">
    <property type="entry name" value="Chorismate lyase-like"/>
    <property type="match status" value="1"/>
</dbReference>
<accession>A0A1C3VI32</accession>
<keyword evidence="6" id="KW-1185">Reference proteome</keyword>
<dbReference type="SUPFAM" id="SSF46785">
    <property type="entry name" value="Winged helix' DNA-binding domain"/>
    <property type="match status" value="1"/>
</dbReference>
<dbReference type="SMART" id="SM00866">
    <property type="entry name" value="UTRA"/>
    <property type="match status" value="1"/>
</dbReference>